<dbReference type="Proteomes" id="UP000011991">
    <property type="component" value="Unassembled WGS sequence"/>
</dbReference>
<organism evidence="2 3">
    <name type="scientific">Rhodopirellula maiorica SM1</name>
    <dbReference type="NCBI Taxonomy" id="1265738"/>
    <lineage>
        <taxon>Bacteria</taxon>
        <taxon>Pseudomonadati</taxon>
        <taxon>Planctomycetota</taxon>
        <taxon>Planctomycetia</taxon>
        <taxon>Pirellulales</taxon>
        <taxon>Pirellulaceae</taxon>
        <taxon>Novipirellula</taxon>
    </lineage>
</organism>
<name>M5RL33_9BACT</name>
<comment type="caution">
    <text evidence="2">The sequence shown here is derived from an EMBL/GenBank/DDBJ whole genome shotgun (WGS) entry which is preliminary data.</text>
</comment>
<sequence length="78" mass="8367">MQSLAYRTVFLALSLLGLPLLASEPEASHPVALKPDAFESIDTLVNQAIDQGKLPGAVVTIGHKGKVVFQKAYGHRQL</sequence>
<dbReference type="SUPFAM" id="SSF56601">
    <property type="entry name" value="beta-lactamase/transpeptidase-like"/>
    <property type="match status" value="1"/>
</dbReference>
<feature type="non-terminal residue" evidence="2">
    <location>
        <position position="78"/>
    </location>
</feature>
<dbReference type="InterPro" id="IPR012338">
    <property type="entry name" value="Beta-lactam/transpept-like"/>
</dbReference>
<gene>
    <name evidence="2" type="ORF">RMSM_03032</name>
</gene>
<feature type="chain" id="PRO_5004070744" evidence="1">
    <location>
        <begin position="23"/>
        <end position="78"/>
    </location>
</feature>
<keyword evidence="1" id="KW-0732">Signal</keyword>
<evidence type="ECO:0000313" key="3">
    <source>
        <dbReference type="Proteomes" id="UP000011991"/>
    </source>
</evidence>
<reference evidence="2 3" key="1">
    <citation type="journal article" date="2013" name="Mar. Genomics">
        <title>Expression of sulfatases in Rhodopirellula baltica and the diversity of sulfatases in the genus Rhodopirellula.</title>
        <authorList>
            <person name="Wegner C.E."/>
            <person name="Richter-Heitmann T."/>
            <person name="Klindworth A."/>
            <person name="Klockow C."/>
            <person name="Richter M."/>
            <person name="Achstetter T."/>
            <person name="Glockner F.O."/>
            <person name="Harder J."/>
        </authorList>
    </citation>
    <scope>NUCLEOTIDE SEQUENCE [LARGE SCALE GENOMIC DNA]</scope>
    <source>
        <strain evidence="2 3">SM1</strain>
    </source>
</reference>
<accession>M5RL33</accession>
<dbReference type="AlphaFoldDB" id="M5RL33"/>
<feature type="signal peptide" evidence="1">
    <location>
        <begin position="1"/>
        <end position="22"/>
    </location>
</feature>
<evidence type="ECO:0000313" key="2">
    <source>
        <dbReference type="EMBL" id="EMI20038.1"/>
    </source>
</evidence>
<proteinExistence type="predicted"/>
<keyword evidence="3" id="KW-1185">Reference proteome</keyword>
<protein>
    <submittedName>
        <fullName evidence="2">Beta-lactamase-related protein</fullName>
    </submittedName>
</protein>
<evidence type="ECO:0000256" key="1">
    <source>
        <dbReference type="SAM" id="SignalP"/>
    </source>
</evidence>
<dbReference type="EMBL" id="ANOG01000436">
    <property type="protein sequence ID" value="EMI20038.1"/>
    <property type="molecule type" value="Genomic_DNA"/>
</dbReference>
<dbReference type="Gene3D" id="3.40.710.10">
    <property type="entry name" value="DD-peptidase/beta-lactamase superfamily"/>
    <property type="match status" value="1"/>
</dbReference>